<reference evidence="1 2" key="1">
    <citation type="journal article" date="2018" name="Mol. Biol. Evol.">
        <title>Broad Genomic Sampling Reveals a Smut Pathogenic Ancestry of the Fungal Clade Ustilaginomycotina.</title>
        <authorList>
            <person name="Kijpornyongpan T."/>
            <person name="Mondo S.J."/>
            <person name="Barry K."/>
            <person name="Sandor L."/>
            <person name="Lee J."/>
            <person name="Lipzen A."/>
            <person name="Pangilinan J."/>
            <person name="LaButti K."/>
            <person name="Hainaut M."/>
            <person name="Henrissat B."/>
            <person name="Grigoriev I.V."/>
            <person name="Spatafora J.W."/>
            <person name="Aime M.C."/>
        </authorList>
    </citation>
    <scope>NUCLEOTIDE SEQUENCE [LARGE SCALE GENOMIC DNA]</scope>
    <source>
        <strain evidence="1 2">SA 807</strain>
    </source>
</reference>
<protein>
    <submittedName>
        <fullName evidence="1">Peroxisomal membrane protein 4</fullName>
    </submittedName>
</protein>
<dbReference type="Proteomes" id="UP000245626">
    <property type="component" value="Unassembled WGS sequence"/>
</dbReference>
<sequence>MEALQQSLTRVAMDPAYHDLFTVLKACRNGIVYGIKIRFPHALVMTFLFGRGTTMEKLRFIMTATRQHAWNLGRFAPLYKFLRILMRRLRGGKSGHYDSFFAGLLAGYTVFGERTAVNEQIVLYMSSRVIASFLPRSKVPDNYPPTKPIPTDSKAFATYATIAWGMVMYLHEHRRQTIQSGMVSSMDYLYTRAEKWDGLRNLFWHNQ</sequence>
<dbReference type="EMBL" id="KZ819767">
    <property type="protein sequence ID" value="PWN52603.1"/>
    <property type="molecule type" value="Genomic_DNA"/>
</dbReference>
<name>A0ACD0P3A8_9BASI</name>
<organism evidence="1 2">
    <name type="scientific">Violaceomyces palustris</name>
    <dbReference type="NCBI Taxonomy" id="1673888"/>
    <lineage>
        <taxon>Eukaryota</taxon>
        <taxon>Fungi</taxon>
        <taxon>Dikarya</taxon>
        <taxon>Basidiomycota</taxon>
        <taxon>Ustilaginomycotina</taxon>
        <taxon>Ustilaginomycetes</taxon>
        <taxon>Violaceomycetales</taxon>
        <taxon>Violaceomycetaceae</taxon>
        <taxon>Violaceomyces</taxon>
    </lineage>
</organism>
<evidence type="ECO:0000313" key="1">
    <source>
        <dbReference type="EMBL" id="PWN52603.1"/>
    </source>
</evidence>
<accession>A0ACD0P3A8</accession>
<keyword evidence="2" id="KW-1185">Reference proteome</keyword>
<evidence type="ECO:0000313" key="2">
    <source>
        <dbReference type="Proteomes" id="UP000245626"/>
    </source>
</evidence>
<proteinExistence type="predicted"/>
<gene>
    <name evidence="1" type="ORF">IE53DRAFT_384939</name>
</gene>